<accession>A0AAV4INS4</accession>
<gene>
    <name evidence="1" type="ORF">ElyMa_003088100</name>
</gene>
<reference evidence="1 2" key="1">
    <citation type="journal article" date="2021" name="Elife">
        <title>Chloroplast acquisition without the gene transfer in kleptoplastic sea slugs, Plakobranchus ocellatus.</title>
        <authorList>
            <person name="Maeda T."/>
            <person name="Takahashi S."/>
            <person name="Yoshida T."/>
            <person name="Shimamura S."/>
            <person name="Takaki Y."/>
            <person name="Nagai Y."/>
            <person name="Toyoda A."/>
            <person name="Suzuki Y."/>
            <person name="Arimoto A."/>
            <person name="Ishii H."/>
            <person name="Satoh N."/>
            <person name="Nishiyama T."/>
            <person name="Hasebe M."/>
            <person name="Maruyama T."/>
            <person name="Minagawa J."/>
            <person name="Obokata J."/>
            <person name="Shigenobu S."/>
        </authorList>
    </citation>
    <scope>NUCLEOTIDE SEQUENCE [LARGE SCALE GENOMIC DNA]</scope>
</reference>
<name>A0AAV4INS4_9GAST</name>
<evidence type="ECO:0008006" key="3">
    <source>
        <dbReference type="Google" id="ProtNLM"/>
    </source>
</evidence>
<keyword evidence="2" id="KW-1185">Reference proteome</keyword>
<protein>
    <recommendedName>
        <fullName evidence="3">Endonuclease/exonuclease/phosphatase domain-containing protein</fullName>
    </recommendedName>
</protein>
<evidence type="ECO:0000313" key="2">
    <source>
        <dbReference type="Proteomes" id="UP000762676"/>
    </source>
</evidence>
<evidence type="ECO:0000313" key="1">
    <source>
        <dbReference type="EMBL" id="GFS11503.1"/>
    </source>
</evidence>
<organism evidence="1 2">
    <name type="scientific">Elysia marginata</name>
    <dbReference type="NCBI Taxonomy" id="1093978"/>
    <lineage>
        <taxon>Eukaryota</taxon>
        <taxon>Metazoa</taxon>
        <taxon>Spiralia</taxon>
        <taxon>Lophotrochozoa</taxon>
        <taxon>Mollusca</taxon>
        <taxon>Gastropoda</taxon>
        <taxon>Heterobranchia</taxon>
        <taxon>Euthyneura</taxon>
        <taxon>Panpulmonata</taxon>
        <taxon>Sacoglossa</taxon>
        <taxon>Placobranchoidea</taxon>
        <taxon>Plakobranchidae</taxon>
        <taxon>Elysia</taxon>
    </lineage>
</organism>
<dbReference type="EMBL" id="BMAT01006379">
    <property type="protein sequence ID" value="GFS11503.1"/>
    <property type="molecule type" value="Genomic_DNA"/>
</dbReference>
<proteinExistence type="predicted"/>
<dbReference type="Proteomes" id="UP000762676">
    <property type="component" value="Unassembled WGS sequence"/>
</dbReference>
<dbReference type="AlphaFoldDB" id="A0AAV4INS4"/>
<sequence>MRGADVSSDHHMIMTTLKLKLKKYPATNAVRKRYNVQTLQNKDVQGKFQISIANRFSALRDIIENKTDIEKHWQHTKNIWHETCEETMGKKKSDQKEWISAETIQKLNLRMTKKEIINASRTRASKAQAQKEYTEVDKDVKRSVRKDKKDFIDRLATQAEEAAGCGNLKELYSTTRKLAGKFQQTIKPIKDKDGNTLSSTEEQLKRWTEHFTTVLNRPPPDIPPDITPAEAELQINIEQPSKAEIKKAITALRKWKGCRA</sequence>
<comment type="caution">
    <text evidence="1">The sequence shown here is derived from an EMBL/GenBank/DDBJ whole genome shotgun (WGS) entry which is preliminary data.</text>
</comment>